<dbReference type="InterPro" id="IPR050631">
    <property type="entry name" value="PheA/TfdB_FAD_monoxygenase"/>
</dbReference>
<gene>
    <name evidence="4" type="ORF">GCM10010439_66800</name>
</gene>
<evidence type="ECO:0000313" key="4">
    <source>
        <dbReference type="EMBL" id="GAA2737303.1"/>
    </source>
</evidence>
<feature type="region of interest" description="Disordered" evidence="2">
    <location>
        <begin position="368"/>
        <end position="392"/>
    </location>
</feature>
<dbReference type="Gene3D" id="3.50.50.60">
    <property type="entry name" value="FAD/NAD(P)-binding domain"/>
    <property type="match status" value="1"/>
</dbReference>
<dbReference type="PANTHER" id="PTHR43476:SF3">
    <property type="entry name" value="FAD-BINDING MONOOXYGENASE"/>
    <property type="match status" value="1"/>
</dbReference>
<dbReference type="Proteomes" id="UP001501842">
    <property type="component" value="Unassembled WGS sequence"/>
</dbReference>
<evidence type="ECO:0000256" key="2">
    <source>
        <dbReference type="SAM" id="MobiDB-lite"/>
    </source>
</evidence>
<dbReference type="EMBL" id="BAAATZ010000034">
    <property type="protein sequence ID" value="GAA2737303.1"/>
    <property type="molecule type" value="Genomic_DNA"/>
</dbReference>
<dbReference type="PANTHER" id="PTHR43476">
    <property type="entry name" value="3-(3-HYDROXY-PHENYL)PROPIONATE/3-HYDROXYCINNAMIC ACID HYDROXYLASE"/>
    <property type="match status" value="1"/>
</dbReference>
<name>A0ABP6H5K6_9ACTN</name>
<dbReference type="SUPFAM" id="SSF51905">
    <property type="entry name" value="FAD/NAD(P)-binding domain"/>
    <property type="match status" value="1"/>
</dbReference>
<sequence>MLLGFNDSRPPEDSDVTVVGLGPVGATAALKLALRGLRVNVFEAGLAGDGELGESRASTFHPPTLEILDELGVSEALHETGLVSDTYQYRDRAEGLVAHFDLAEIAEDTRFPYRLQSEQQNLVRIIRDRLAELPNVRLFQNAHVRSAETDGEETVVKVAGSADPGAPAVEYRSRWVIAADGAHSPIRHALDIGFPGITYPEQFLVVSTNVDFAELIPGIASVNYISDPREWLVLLRTPLHWRALFPISPDEQDAATALDPDEIQRRLQAIAPHPDGYDIVHSRIYRVHQRVADRFRVGRVLLAGDAAHLNNPLGGMGMNSGIHDAAMAAEAILAAEAGDTALLESYEETRRSVAHDYVRVVTHENRDMLREEDPAERKRQNDHMRRTAADPELARAHLLRSSMLASRIARGARALT</sequence>
<protein>
    <submittedName>
        <fullName evidence="4">NAD(P)/FAD-dependent oxidoreductase</fullName>
    </submittedName>
</protein>
<dbReference type="PRINTS" id="PR00420">
    <property type="entry name" value="RNGMNOXGNASE"/>
</dbReference>
<keyword evidence="5" id="KW-1185">Reference proteome</keyword>
<evidence type="ECO:0000313" key="5">
    <source>
        <dbReference type="Proteomes" id="UP001501842"/>
    </source>
</evidence>
<evidence type="ECO:0000256" key="1">
    <source>
        <dbReference type="ARBA" id="ARBA00023002"/>
    </source>
</evidence>
<proteinExistence type="predicted"/>
<dbReference type="Pfam" id="PF01494">
    <property type="entry name" value="FAD_binding_3"/>
    <property type="match status" value="1"/>
</dbReference>
<comment type="caution">
    <text evidence="4">The sequence shown here is derived from an EMBL/GenBank/DDBJ whole genome shotgun (WGS) entry which is preliminary data.</text>
</comment>
<feature type="domain" description="FAD-binding" evidence="3">
    <location>
        <begin position="14"/>
        <end position="359"/>
    </location>
</feature>
<dbReference type="Gene3D" id="3.30.70.2450">
    <property type="match status" value="1"/>
</dbReference>
<dbReference type="InterPro" id="IPR036188">
    <property type="entry name" value="FAD/NAD-bd_sf"/>
</dbReference>
<keyword evidence="1" id="KW-0560">Oxidoreductase</keyword>
<accession>A0ABP6H5K6</accession>
<reference evidence="5" key="1">
    <citation type="journal article" date="2019" name="Int. J. Syst. Evol. Microbiol.">
        <title>The Global Catalogue of Microorganisms (GCM) 10K type strain sequencing project: providing services to taxonomists for standard genome sequencing and annotation.</title>
        <authorList>
            <consortium name="The Broad Institute Genomics Platform"/>
            <consortium name="The Broad Institute Genome Sequencing Center for Infectious Disease"/>
            <person name="Wu L."/>
            <person name="Ma J."/>
        </authorList>
    </citation>
    <scope>NUCLEOTIDE SEQUENCE [LARGE SCALE GENOMIC DNA]</scope>
    <source>
        <strain evidence="5">JCM 8201</strain>
    </source>
</reference>
<dbReference type="InterPro" id="IPR002938">
    <property type="entry name" value="FAD-bd"/>
</dbReference>
<organism evidence="4 5">
    <name type="scientific">Actinocorallia aurantiaca</name>
    <dbReference type="NCBI Taxonomy" id="46204"/>
    <lineage>
        <taxon>Bacteria</taxon>
        <taxon>Bacillati</taxon>
        <taxon>Actinomycetota</taxon>
        <taxon>Actinomycetes</taxon>
        <taxon>Streptosporangiales</taxon>
        <taxon>Thermomonosporaceae</taxon>
        <taxon>Actinocorallia</taxon>
    </lineage>
</organism>
<evidence type="ECO:0000259" key="3">
    <source>
        <dbReference type="Pfam" id="PF01494"/>
    </source>
</evidence>